<dbReference type="GO" id="GO:0000724">
    <property type="term" value="P:double-strand break repair via homologous recombination"/>
    <property type="evidence" value="ECO:0007669"/>
    <property type="project" value="TreeGrafter"/>
</dbReference>
<feature type="domain" description="Helicase C-terminal" evidence="8">
    <location>
        <begin position="1"/>
        <end position="141"/>
    </location>
</feature>
<dbReference type="GO" id="GO:0009378">
    <property type="term" value="F:four-way junction helicase activity"/>
    <property type="evidence" value="ECO:0007669"/>
    <property type="project" value="TreeGrafter"/>
</dbReference>
<evidence type="ECO:0000256" key="4">
    <source>
        <dbReference type="ARBA" id="ARBA00023242"/>
    </source>
</evidence>
<dbReference type="PROSITE" id="PS51194">
    <property type="entry name" value="HELICASE_CTER"/>
    <property type="match status" value="1"/>
</dbReference>
<keyword evidence="3" id="KW-0413">Isomerase</keyword>
<dbReference type="GO" id="GO:0005737">
    <property type="term" value="C:cytoplasm"/>
    <property type="evidence" value="ECO:0007669"/>
    <property type="project" value="TreeGrafter"/>
</dbReference>
<comment type="catalytic activity">
    <reaction evidence="5">
        <text>Couples ATP hydrolysis with the unwinding of duplex DNA by translocating in the 3'-5' direction.</text>
        <dbReference type="EC" id="5.6.2.4"/>
    </reaction>
</comment>
<keyword evidence="2" id="KW-0238">DNA-binding</keyword>
<evidence type="ECO:0000256" key="1">
    <source>
        <dbReference type="ARBA" id="ARBA00005446"/>
    </source>
</evidence>
<keyword evidence="9" id="KW-0067">ATP-binding</keyword>
<dbReference type="Gene3D" id="3.40.50.300">
    <property type="entry name" value="P-loop containing nucleotide triphosphate hydrolases"/>
    <property type="match status" value="1"/>
</dbReference>
<dbReference type="EC" id="5.6.2.4" evidence="6"/>
<dbReference type="AlphaFoldDB" id="A0A7D9HK38"/>
<keyword evidence="9" id="KW-0547">Nucleotide-binding</keyword>
<evidence type="ECO:0000313" key="10">
    <source>
        <dbReference type="Proteomes" id="UP001152795"/>
    </source>
</evidence>
<comment type="caution">
    <text evidence="9">The sequence shown here is derived from an EMBL/GenBank/DDBJ whole genome shotgun (WGS) entry which is preliminary data.</text>
</comment>
<dbReference type="GO" id="GO:0005634">
    <property type="term" value="C:nucleus"/>
    <property type="evidence" value="ECO:0007669"/>
    <property type="project" value="TreeGrafter"/>
</dbReference>
<dbReference type="Pfam" id="PF00271">
    <property type="entry name" value="Helicase_C"/>
    <property type="match status" value="1"/>
</dbReference>
<dbReference type="InterPro" id="IPR027417">
    <property type="entry name" value="P-loop_NTPase"/>
</dbReference>
<keyword evidence="9" id="KW-0378">Hydrolase</keyword>
<dbReference type="EMBL" id="CACRXK020000621">
    <property type="protein sequence ID" value="CAB3983500.1"/>
    <property type="molecule type" value="Genomic_DNA"/>
</dbReference>
<evidence type="ECO:0000259" key="8">
    <source>
        <dbReference type="PROSITE" id="PS51194"/>
    </source>
</evidence>
<name>A0A7D9HK38_PARCT</name>
<evidence type="ECO:0000256" key="2">
    <source>
        <dbReference type="ARBA" id="ARBA00023125"/>
    </source>
</evidence>
<dbReference type="Proteomes" id="UP001152795">
    <property type="component" value="Unassembled WGS sequence"/>
</dbReference>
<organism evidence="9 10">
    <name type="scientific">Paramuricea clavata</name>
    <name type="common">Red gorgonian</name>
    <name type="synonym">Violescent sea-whip</name>
    <dbReference type="NCBI Taxonomy" id="317549"/>
    <lineage>
        <taxon>Eukaryota</taxon>
        <taxon>Metazoa</taxon>
        <taxon>Cnidaria</taxon>
        <taxon>Anthozoa</taxon>
        <taxon>Octocorallia</taxon>
        <taxon>Malacalcyonacea</taxon>
        <taxon>Plexauridae</taxon>
        <taxon>Paramuricea</taxon>
    </lineage>
</organism>
<keyword evidence="4" id="KW-0539">Nucleus</keyword>
<dbReference type="SUPFAM" id="SSF52540">
    <property type="entry name" value="P-loop containing nucleoside triphosphate hydrolases"/>
    <property type="match status" value="1"/>
</dbReference>
<evidence type="ECO:0000256" key="5">
    <source>
        <dbReference type="ARBA" id="ARBA00034617"/>
    </source>
</evidence>
<evidence type="ECO:0000256" key="7">
    <source>
        <dbReference type="ARBA" id="ARBA00044542"/>
    </source>
</evidence>
<dbReference type="PANTHER" id="PTHR13710:SF153">
    <property type="entry name" value="RECQ-LIKE DNA HELICASE BLM"/>
    <property type="match status" value="1"/>
</dbReference>
<accession>A0A7D9HK38</accession>
<evidence type="ECO:0000256" key="6">
    <source>
        <dbReference type="ARBA" id="ARBA00034808"/>
    </source>
</evidence>
<dbReference type="GO" id="GO:0005694">
    <property type="term" value="C:chromosome"/>
    <property type="evidence" value="ECO:0007669"/>
    <property type="project" value="TreeGrafter"/>
</dbReference>
<evidence type="ECO:0000313" key="9">
    <source>
        <dbReference type="EMBL" id="CAB3983500.1"/>
    </source>
</evidence>
<dbReference type="GO" id="GO:0003677">
    <property type="term" value="F:DNA binding"/>
    <property type="evidence" value="ECO:0007669"/>
    <property type="project" value="UniProtKB-KW"/>
</dbReference>
<dbReference type="PANTHER" id="PTHR13710">
    <property type="entry name" value="DNA HELICASE RECQ FAMILY MEMBER"/>
    <property type="match status" value="1"/>
</dbReference>
<protein>
    <recommendedName>
        <fullName evidence="6">DNA 3'-5' helicase</fullName>
        <ecNumber evidence="6">5.6.2.4</ecNumber>
    </recommendedName>
    <alternativeName>
        <fullName evidence="7">DNA 3'-5' helicase BLM</fullName>
    </alternativeName>
</protein>
<reference evidence="9" key="1">
    <citation type="submission" date="2020-04" db="EMBL/GenBank/DDBJ databases">
        <authorList>
            <person name="Alioto T."/>
            <person name="Alioto T."/>
            <person name="Gomez Garrido J."/>
        </authorList>
    </citation>
    <scope>NUCLEOTIDE SEQUENCE</scope>
    <source>
        <strain evidence="9">A484AB</strain>
    </source>
</reference>
<keyword evidence="10" id="KW-1185">Reference proteome</keyword>
<keyword evidence="9" id="KW-0347">Helicase</keyword>
<proteinExistence type="inferred from homology"/>
<gene>
    <name evidence="9" type="ORF">PACLA_8A037357</name>
</gene>
<sequence>MAKLGNDAYVDGTTQGRRLLGVYYSATPESEKKRICTLFNGTGTVRVAIASTSLSMGVNFLHVTYVIHFGPGRCLVDHLQQAVRAGRDAKQSLNIIFYQGKHIRFCDQPIRDVMKKNDCIRKLLLCHFTEDNIDVPAMNDCCSRCHKLCACGGDGQCTNPFYEFDHNVVNKLTTNTAMQRVVT</sequence>
<dbReference type="GO" id="GO:0043138">
    <property type="term" value="F:3'-5' DNA helicase activity"/>
    <property type="evidence" value="ECO:0007669"/>
    <property type="project" value="UniProtKB-EC"/>
</dbReference>
<comment type="similarity">
    <text evidence="1">Belongs to the helicase family. RecQ subfamily.</text>
</comment>
<dbReference type="InterPro" id="IPR001650">
    <property type="entry name" value="Helicase_C-like"/>
</dbReference>
<evidence type="ECO:0000256" key="3">
    <source>
        <dbReference type="ARBA" id="ARBA00023235"/>
    </source>
</evidence>